<keyword evidence="3" id="KW-1185">Reference proteome</keyword>
<accession>A0A2D0KP44</accession>
<feature type="chain" id="PRO_5012226302" description="Peptidase M10 metallopeptidase domain-containing protein" evidence="1">
    <location>
        <begin position="18"/>
        <end position="336"/>
    </location>
</feature>
<dbReference type="GO" id="GO:0008237">
    <property type="term" value="F:metallopeptidase activity"/>
    <property type="evidence" value="ECO:0007669"/>
    <property type="project" value="InterPro"/>
</dbReference>
<organism evidence="2 3">
    <name type="scientific">Xenorhabdus stockiae</name>
    <dbReference type="NCBI Taxonomy" id="351614"/>
    <lineage>
        <taxon>Bacteria</taxon>
        <taxon>Pseudomonadati</taxon>
        <taxon>Pseudomonadota</taxon>
        <taxon>Gammaproteobacteria</taxon>
        <taxon>Enterobacterales</taxon>
        <taxon>Morganellaceae</taxon>
        <taxon>Xenorhabdus</taxon>
    </lineage>
</organism>
<evidence type="ECO:0000313" key="2">
    <source>
        <dbReference type="EMBL" id="PHM65223.1"/>
    </source>
</evidence>
<evidence type="ECO:0000313" key="3">
    <source>
        <dbReference type="Proteomes" id="UP000222366"/>
    </source>
</evidence>
<comment type="caution">
    <text evidence="2">The sequence shown here is derived from an EMBL/GenBank/DDBJ whole genome shotgun (WGS) entry which is preliminary data.</text>
</comment>
<dbReference type="RefSeq" id="WP_099125065.1">
    <property type="nucleotide sequence ID" value="NZ_CAWNRH010000090.1"/>
</dbReference>
<protein>
    <recommendedName>
        <fullName evidence="4">Peptidase M10 metallopeptidase domain-containing protein</fullName>
    </recommendedName>
</protein>
<sequence>MKYIVLILSLSVSYAYSYDPSAYSNPNRHVCSIALNNQIYNPSDFFNNNLRYRIAENIGSVTIAIHNDDGTTRNIAIEVAPLVRDAADMWNQRLIARNSPIRLTEIPQGSSSDTDFQITRANDAQQTSLGSDLAETTLILPPEVQGHITNQVFNRPGIVLTNTFNYPRETFDNIRRTLNEHYSEHHVAKILVYHTIAHEFGHALGLTHPGLLELGEPNEKERQIQLDSSNPEHFFAVAITAELEQGQANARVPLMTGNDTYFLRLRNQLGRQLEYNDIAPSELELNAIATENACGGSPSSQSKINITASEICKEKPRIFYPIAQALIPVYQAQLFN</sequence>
<dbReference type="Proteomes" id="UP000222366">
    <property type="component" value="Unassembled WGS sequence"/>
</dbReference>
<gene>
    <name evidence="2" type="ORF">Xsto_02205</name>
</gene>
<dbReference type="SUPFAM" id="SSF55486">
    <property type="entry name" value="Metalloproteases ('zincins'), catalytic domain"/>
    <property type="match status" value="1"/>
</dbReference>
<keyword evidence="1" id="KW-0732">Signal</keyword>
<dbReference type="AlphaFoldDB" id="A0A2D0KP44"/>
<dbReference type="InterPro" id="IPR024079">
    <property type="entry name" value="MetalloPept_cat_dom_sf"/>
</dbReference>
<reference evidence="2 3" key="1">
    <citation type="journal article" date="2017" name="Nat. Microbiol.">
        <title>Natural product diversity associated with the nematode symbionts Photorhabdus and Xenorhabdus.</title>
        <authorList>
            <person name="Tobias N.J."/>
            <person name="Wolff H."/>
            <person name="Djahanschiri B."/>
            <person name="Grundmann F."/>
            <person name="Kronenwerth M."/>
            <person name="Shi Y.M."/>
            <person name="Simonyi S."/>
            <person name="Grun P."/>
            <person name="Shapiro-Ilan D."/>
            <person name="Pidot S.J."/>
            <person name="Stinear T.P."/>
            <person name="Ebersberger I."/>
            <person name="Bode H.B."/>
        </authorList>
    </citation>
    <scope>NUCLEOTIDE SEQUENCE [LARGE SCALE GENOMIC DNA]</scope>
    <source>
        <strain evidence="2 3">DSM 17904</strain>
    </source>
</reference>
<dbReference type="Gene3D" id="3.40.390.10">
    <property type="entry name" value="Collagenase (Catalytic Domain)"/>
    <property type="match status" value="1"/>
</dbReference>
<evidence type="ECO:0000256" key="1">
    <source>
        <dbReference type="SAM" id="SignalP"/>
    </source>
</evidence>
<dbReference type="EMBL" id="NJAJ01000018">
    <property type="protein sequence ID" value="PHM65223.1"/>
    <property type="molecule type" value="Genomic_DNA"/>
</dbReference>
<feature type="signal peptide" evidence="1">
    <location>
        <begin position="1"/>
        <end position="17"/>
    </location>
</feature>
<proteinExistence type="predicted"/>
<name>A0A2D0KP44_9GAMM</name>
<evidence type="ECO:0008006" key="4">
    <source>
        <dbReference type="Google" id="ProtNLM"/>
    </source>
</evidence>